<reference evidence="1 2" key="1">
    <citation type="submission" date="2018-10" db="EMBL/GenBank/DDBJ databases">
        <authorList>
            <person name="Li J."/>
        </authorList>
    </citation>
    <scope>NUCLEOTIDE SEQUENCE [LARGE SCALE GENOMIC DNA]</scope>
    <source>
        <strain evidence="1 2">IF 016277</strain>
    </source>
</reference>
<comment type="caution">
    <text evidence="1">The sequence shown here is derived from an EMBL/GenBank/DDBJ whole genome shotgun (WGS) entry which is preliminary data.</text>
</comment>
<dbReference type="AlphaFoldDB" id="A0A3L7A209"/>
<evidence type="ECO:0000313" key="2">
    <source>
        <dbReference type="Proteomes" id="UP000272503"/>
    </source>
</evidence>
<proteinExistence type="predicted"/>
<evidence type="ECO:0000313" key="1">
    <source>
        <dbReference type="EMBL" id="RLP74343.1"/>
    </source>
</evidence>
<keyword evidence="2" id="KW-1185">Reference proteome</keyword>
<accession>A0A3L7A209</accession>
<dbReference type="Proteomes" id="UP000272503">
    <property type="component" value="Unassembled WGS sequence"/>
</dbReference>
<sequence>MQALTLGEIALWAVAVAAALTGLRKVWPSVKAFGVFVSALSELPQFMADTRAHAATTTATLAAVKHEVLPNHGGSLRDVVDRGEAVTGGIVSDVAELKAEVKTLSEKLGKDHTRLAVLEERTQPRDAQGRFTKGE</sequence>
<gene>
    <name evidence="1" type="ORF">D9V32_13425</name>
</gene>
<protein>
    <submittedName>
        <fullName evidence="1">Uncharacterized protein</fullName>
    </submittedName>
</protein>
<dbReference type="EMBL" id="RCUX01000011">
    <property type="protein sequence ID" value="RLP74343.1"/>
    <property type="molecule type" value="Genomic_DNA"/>
</dbReference>
<name>A0A3L7A209_9MICO</name>
<organism evidence="1 2">
    <name type="scientific">Mycetocola tolaasinivorans</name>
    <dbReference type="NCBI Taxonomy" id="76635"/>
    <lineage>
        <taxon>Bacteria</taxon>
        <taxon>Bacillati</taxon>
        <taxon>Actinomycetota</taxon>
        <taxon>Actinomycetes</taxon>
        <taxon>Micrococcales</taxon>
        <taxon>Microbacteriaceae</taxon>
        <taxon>Mycetocola</taxon>
    </lineage>
</organism>